<keyword evidence="5" id="KW-0408">Iron</keyword>
<evidence type="ECO:0000313" key="10">
    <source>
        <dbReference type="Proteomes" id="UP001597285"/>
    </source>
</evidence>
<keyword evidence="3" id="KW-0227">DNA damage</keyword>
<accession>A0ABW4NQT8</accession>
<name>A0ABW4NQT8_9LACT</name>
<keyword evidence="6" id="KW-0411">Iron-sulfur</keyword>
<organism evidence="9 10">
    <name type="scientific">Carnobacterium antarcticum</name>
    <dbReference type="NCBI Taxonomy" id="2126436"/>
    <lineage>
        <taxon>Bacteria</taxon>
        <taxon>Bacillati</taxon>
        <taxon>Bacillota</taxon>
        <taxon>Bacilli</taxon>
        <taxon>Lactobacillales</taxon>
        <taxon>Carnobacteriaceae</taxon>
        <taxon>Carnobacterium</taxon>
    </lineage>
</organism>
<feature type="domain" description="Uracil-DNA glycosylase-like" evidence="8">
    <location>
        <begin position="27"/>
        <end position="207"/>
    </location>
</feature>
<keyword evidence="1" id="KW-0004">4Fe-4S</keyword>
<sequence>METILTEELIELAEKRSAHFPVEGFLWGIGPIHPRFMLVGEAPGEVESLNGIPFTGRAGIELMKFFDFLEVTREEVFITSTFRSRPYQEKEKIDRKTGERFMRKYNRTPTKKEIIAHAPLLDYEIKTIDPPIILTMGNVGLQRLIGNQAKIMQLHGQLYEGPIQKLATPEATTYTWTTEQYRIFPTFHPASIFYNRQLLEMIYEDLALFKTYLS</sequence>
<evidence type="ECO:0000313" key="9">
    <source>
        <dbReference type="EMBL" id="MFD1800365.1"/>
    </source>
</evidence>
<dbReference type="SMART" id="SM00986">
    <property type="entry name" value="UDG"/>
    <property type="match status" value="1"/>
</dbReference>
<dbReference type="InterPro" id="IPR036895">
    <property type="entry name" value="Uracil-DNA_glycosylase-like_sf"/>
</dbReference>
<evidence type="ECO:0000259" key="8">
    <source>
        <dbReference type="SMART" id="SM00986"/>
    </source>
</evidence>
<keyword evidence="7" id="KW-0234">DNA repair</keyword>
<keyword evidence="9" id="KW-0326">Glycosidase</keyword>
<comment type="caution">
    <text evidence="9">The sequence shown here is derived from an EMBL/GenBank/DDBJ whole genome shotgun (WGS) entry which is preliminary data.</text>
</comment>
<dbReference type="Gene3D" id="3.40.470.10">
    <property type="entry name" value="Uracil-DNA glycosylase-like domain"/>
    <property type="match status" value="1"/>
</dbReference>
<evidence type="ECO:0000256" key="6">
    <source>
        <dbReference type="ARBA" id="ARBA00023014"/>
    </source>
</evidence>
<evidence type="ECO:0000256" key="7">
    <source>
        <dbReference type="ARBA" id="ARBA00023204"/>
    </source>
</evidence>
<dbReference type="SUPFAM" id="SSF52141">
    <property type="entry name" value="Uracil-DNA glycosylase-like"/>
    <property type="match status" value="1"/>
</dbReference>
<protein>
    <submittedName>
        <fullName evidence="9">Uracil-DNA glycosylase</fullName>
        <ecNumber evidence="9">3.2.2.27</ecNumber>
    </submittedName>
</protein>
<evidence type="ECO:0000256" key="1">
    <source>
        <dbReference type="ARBA" id="ARBA00022485"/>
    </source>
</evidence>
<dbReference type="SMART" id="SM00987">
    <property type="entry name" value="UreE_C"/>
    <property type="match status" value="1"/>
</dbReference>
<evidence type="ECO:0000256" key="5">
    <source>
        <dbReference type="ARBA" id="ARBA00023004"/>
    </source>
</evidence>
<dbReference type="InterPro" id="IPR005122">
    <property type="entry name" value="Uracil-DNA_glycosylase-like"/>
</dbReference>
<dbReference type="InterPro" id="IPR051536">
    <property type="entry name" value="UDG_Type-4/5"/>
</dbReference>
<evidence type="ECO:0000256" key="3">
    <source>
        <dbReference type="ARBA" id="ARBA00022763"/>
    </source>
</evidence>
<gene>
    <name evidence="9" type="ORF">ACFSBK_10955</name>
</gene>
<keyword evidence="10" id="KW-1185">Reference proteome</keyword>
<keyword evidence="2" id="KW-0479">Metal-binding</keyword>
<dbReference type="CDD" id="cd10030">
    <property type="entry name" value="UDG-F4_TTUDGA_SPO1dp_like"/>
    <property type="match status" value="1"/>
</dbReference>
<proteinExistence type="predicted"/>
<dbReference type="EMBL" id="JBHUFF010000020">
    <property type="protein sequence ID" value="MFD1800365.1"/>
    <property type="molecule type" value="Genomic_DNA"/>
</dbReference>
<evidence type="ECO:0000256" key="2">
    <source>
        <dbReference type="ARBA" id="ARBA00022723"/>
    </source>
</evidence>
<dbReference type="PANTHER" id="PTHR33693:SF1">
    <property type="entry name" value="TYPE-4 URACIL-DNA GLYCOSYLASE"/>
    <property type="match status" value="1"/>
</dbReference>
<dbReference type="Proteomes" id="UP001597285">
    <property type="component" value="Unassembled WGS sequence"/>
</dbReference>
<keyword evidence="4 9" id="KW-0378">Hydrolase</keyword>
<dbReference type="PANTHER" id="PTHR33693">
    <property type="entry name" value="TYPE-5 URACIL-DNA GLYCOSYLASE"/>
    <property type="match status" value="1"/>
</dbReference>
<dbReference type="EC" id="3.2.2.27" evidence="9"/>
<dbReference type="RefSeq" id="WP_058918626.1">
    <property type="nucleotide sequence ID" value="NZ_JBHSQC010000008.1"/>
</dbReference>
<dbReference type="Pfam" id="PF03167">
    <property type="entry name" value="UDG"/>
    <property type="match status" value="1"/>
</dbReference>
<reference evidence="10" key="1">
    <citation type="journal article" date="2019" name="Int. J. Syst. Evol. Microbiol.">
        <title>The Global Catalogue of Microorganisms (GCM) 10K type strain sequencing project: providing services to taxonomists for standard genome sequencing and annotation.</title>
        <authorList>
            <consortium name="The Broad Institute Genomics Platform"/>
            <consortium name="The Broad Institute Genome Sequencing Center for Infectious Disease"/>
            <person name="Wu L."/>
            <person name="Ma J."/>
        </authorList>
    </citation>
    <scope>NUCLEOTIDE SEQUENCE [LARGE SCALE GENOMIC DNA]</scope>
    <source>
        <strain evidence="10">KCTC 42143</strain>
    </source>
</reference>
<evidence type="ECO:0000256" key="4">
    <source>
        <dbReference type="ARBA" id="ARBA00022801"/>
    </source>
</evidence>
<dbReference type="GO" id="GO:0004844">
    <property type="term" value="F:uracil DNA N-glycosylase activity"/>
    <property type="evidence" value="ECO:0007669"/>
    <property type="project" value="UniProtKB-EC"/>
</dbReference>